<keyword evidence="1" id="KW-1133">Transmembrane helix</keyword>
<dbReference type="EMBL" id="SSFD01000410">
    <property type="protein sequence ID" value="TXH77836.1"/>
    <property type="molecule type" value="Genomic_DNA"/>
</dbReference>
<keyword evidence="1" id="KW-0472">Membrane</keyword>
<feature type="transmembrane region" description="Helical" evidence="1">
    <location>
        <begin position="6"/>
        <end position="30"/>
    </location>
</feature>
<accession>A0A5C7S4D2</accession>
<name>A0A5C7S4D2_THASP</name>
<evidence type="ECO:0000313" key="2">
    <source>
        <dbReference type="EMBL" id="TXH77836.1"/>
    </source>
</evidence>
<comment type="caution">
    <text evidence="2">The sequence shown here is derived from an EMBL/GenBank/DDBJ whole genome shotgun (WGS) entry which is preliminary data.</text>
</comment>
<keyword evidence="1" id="KW-0812">Transmembrane</keyword>
<sequence length="82" mass="8821">MGDVAIGLSLVCLDASLFVTVINEFIAQLLNLRGKQLRDSLTSVIGDGAVVTILSQSPALKPFFDSKTMKLPSYLDPNILAR</sequence>
<gene>
    <name evidence="2" type="ORF">E6Q80_24045</name>
</gene>
<dbReference type="Proteomes" id="UP000321192">
    <property type="component" value="Unassembled WGS sequence"/>
</dbReference>
<proteinExistence type="predicted"/>
<evidence type="ECO:0000313" key="3">
    <source>
        <dbReference type="Proteomes" id="UP000321192"/>
    </source>
</evidence>
<dbReference type="RefSeq" id="WP_276663002.1">
    <property type="nucleotide sequence ID" value="NZ_SSFD01000410.1"/>
</dbReference>
<reference evidence="2 3" key="1">
    <citation type="submission" date="2018-09" db="EMBL/GenBank/DDBJ databases">
        <title>Metagenome Assembled Genomes from an Advanced Water Purification Facility.</title>
        <authorList>
            <person name="Stamps B.W."/>
            <person name="Spear J.R."/>
        </authorList>
    </citation>
    <scope>NUCLEOTIDE SEQUENCE [LARGE SCALE GENOMIC DNA]</scope>
    <source>
        <strain evidence="2">Bin_27_1</strain>
    </source>
</reference>
<organism evidence="2 3">
    <name type="scientific">Thauera aminoaromatica</name>
    <dbReference type="NCBI Taxonomy" id="164330"/>
    <lineage>
        <taxon>Bacteria</taxon>
        <taxon>Pseudomonadati</taxon>
        <taxon>Pseudomonadota</taxon>
        <taxon>Betaproteobacteria</taxon>
        <taxon>Rhodocyclales</taxon>
        <taxon>Zoogloeaceae</taxon>
        <taxon>Thauera</taxon>
    </lineage>
</organism>
<protein>
    <submittedName>
        <fullName evidence="2">Uncharacterized protein</fullName>
    </submittedName>
</protein>
<evidence type="ECO:0000256" key="1">
    <source>
        <dbReference type="SAM" id="Phobius"/>
    </source>
</evidence>
<dbReference type="AlphaFoldDB" id="A0A5C7S4D2"/>